<dbReference type="eggNOG" id="ENOG5032S5B">
    <property type="taxonomic scope" value="Bacteria"/>
</dbReference>
<reference evidence="2 3" key="1">
    <citation type="submission" date="2011-11" db="EMBL/GenBank/DDBJ databases">
        <title>The Noncontiguous Finished sequence of Saccharomonospora cyanea NA-134.</title>
        <authorList>
            <consortium name="US DOE Joint Genome Institute"/>
            <person name="Lucas S."/>
            <person name="Han J."/>
            <person name="Lapidus A."/>
            <person name="Cheng J.-F."/>
            <person name="Goodwin L."/>
            <person name="Pitluck S."/>
            <person name="Peters L."/>
            <person name="Ovchinnikova G."/>
            <person name="Lu M."/>
            <person name="Detter J.C."/>
            <person name="Han C."/>
            <person name="Tapia R."/>
            <person name="Land M."/>
            <person name="Hauser L."/>
            <person name="Kyrpides N."/>
            <person name="Ivanova N."/>
            <person name="Pagani I."/>
            <person name="Brambilla E.-M."/>
            <person name="Klenk H.-P."/>
            <person name="Woyke T."/>
        </authorList>
    </citation>
    <scope>NUCLEOTIDE SEQUENCE [LARGE SCALE GENOMIC DNA]</scope>
    <source>
        <strain evidence="2 3">NA-134</strain>
    </source>
</reference>
<accession>H5XEZ1</accession>
<dbReference type="AlphaFoldDB" id="H5XEZ1"/>
<sequence length="158" mass="16925">MGRKRGLFASRSTGARTVMWPRPSHLPVRLTTGAFIFNSGYSKRGADEATAGQLHGFASGTYPQLKKVPPSKFVRLLSMGEMALGAALMVPVVPSVVAGASLAVFSAGLVGMYFKTPGMRMEKSLRPTQEGLSLAKDVWMLGIGASLVLDDILERRRA</sequence>
<keyword evidence="1" id="KW-0812">Transmembrane</keyword>
<name>H5XEZ1_9PSEU</name>
<evidence type="ECO:0000256" key="1">
    <source>
        <dbReference type="SAM" id="Phobius"/>
    </source>
</evidence>
<dbReference type="Proteomes" id="UP000002791">
    <property type="component" value="Chromosome"/>
</dbReference>
<keyword evidence="3" id="KW-1185">Reference proteome</keyword>
<proteinExistence type="predicted"/>
<dbReference type="HOGENOM" id="CLU_119494_0_0_11"/>
<protein>
    <recommendedName>
        <fullName evidence="4">DoxX protein</fullName>
    </recommendedName>
</protein>
<keyword evidence="1" id="KW-1133">Transmembrane helix</keyword>
<gene>
    <name evidence="2" type="ORF">SaccyDRAFT_1483</name>
</gene>
<organism evidence="2 3">
    <name type="scientific">Saccharomonospora cyanea NA-134</name>
    <dbReference type="NCBI Taxonomy" id="882082"/>
    <lineage>
        <taxon>Bacteria</taxon>
        <taxon>Bacillati</taxon>
        <taxon>Actinomycetota</taxon>
        <taxon>Actinomycetes</taxon>
        <taxon>Pseudonocardiales</taxon>
        <taxon>Pseudonocardiaceae</taxon>
        <taxon>Saccharomonospora</taxon>
    </lineage>
</organism>
<evidence type="ECO:0008006" key="4">
    <source>
        <dbReference type="Google" id="ProtNLM"/>
    </source>
</evidence>
<feature type="transmembrane region" description="Helical" evidence="1">
    <location>
        <begin position="96"/>
        <end position="114"/>
    </location>
</feature>
<keyword evidence="1" id="KW-0472">Membrane</keyword>
<evidence type="ECO:0000313" key="2">
    <source>
        <dbReference type="EMBL" id="EHR60385.1"/>
    </source>
</evidence>
<evidence type="ECO:0000313" key="3">
    <source>
        <dbReference type="Proteomes" id="UP000002791"/>
    </source>
</evidence>
<dbReference type="EMBL" id="CM001440">
    <property type="protein sequence ID" value="EHR60385.1"/>
    <property type="molecule type" value="Genomic_DNA"/>
</dbReference>